<keyword evidence="2" id="KW-1185">Reference proteome</keyword>
<evidence type="ECO:0000313" key="1">
    <source>
        <dbReference type="EMBL" id="KAI4459624.1"/>
    </source>
</evidence>
<accession>A0ACB9SYV1</accession>
<evidence type="ECO:0000313" key="2">
    <source>
        <dbReference type="Proteomes" id="UP001056778"/>
    </source>
</evidence>
<reference evidence="1" key="1">
    <citation type="submission" date="2022-04" db="EMBL/GenBank/DDBJ databases">
        <title>Chromosome-scale genome assembly of Holotrichia oblita Faldermann.</title>
        <authorList>
            <person name="Rongchong L."/>
        </authorList>
    </citation>
    <scope>NUCLEOTIDE SEQUENCE</scope>
    <source>
        <strain evidence="1">81SQS9</strain>
    </source>
</reference>
<protein>
    <submittedName>
        <fullName evidence="1">Polyserase-related</fullName>
    </submittedName>
</protein>
<gene>
    <name evidence="1" type="ORF">MML48_6g00006045</name>
</gene>
<dbReference type="EMBL" id="CM043020">
    <property type="protein sequence ID" value="KAI4459624.1"/>
    <property type="molecule type" value="Genomic_DNA"/>
</dbReference>
<sequence>MKFLIILALMFATILGDSTIDITYANVPLLDGRIVGGSPVTIEDCPYQVSVQLLGSHRCGGAIISDRYVITAAHCFTIWPASWHTIRAGSSFHNSGGQVVGVNAIYNHPNFNRANLDFDISILHLSSPLSFGPAAAPIPLPTQNQYYSDDTPAVVSGWGALIENGTAPLQLQAVWVPIVNNVRCGALYEVEEYDVTDSMLCAGYMSGGRDACQGDSGGPLVINGQLIGIVSWGEGCARANFPGVYASVSYSRSFITDITGI</sequence>
<proteinExistence type="predicted"/>
<name>A0ACB9SYV1_HOLOL</name>
<organism evidence="1 2">
    <name type="scientific">Holotrichia oblita</name>
    <name type="common">Chafer beetle</name>
    <dbReference type="NCBI Taxonomy" id="644536"/>
    <lineage>
        <taxon>Eukaryota</taxon>
        <taxon>Metazoa</taxon>
        <taxon>Ecdysozoa</taxon>
        <taxon>Arthropoda</taxon>
        <taxon>Hexapoda</taxon>
        <taxon>Insecta</taxon>
        <taxon>Pterygota</taxon>
        <taxon>Neoptera</taxon>
        <taxon>Endopterygota</taxon>
        <taxon>Coleoptera</taxon>
        <taxon>Polyphaga</taxon>
        <taxon>Scarabaeiformia</taxon>
        <taxon>Scarabaeidae</taxon>
        <taxon>Melolonthinae</taxon>
        <taxon>Holotrichia</taxon>
    </lineage>
</organism>
<comment type="caution">
    <text evidence="1">The sequence shown here is derived from an EMBL/GenBank/DDBJ whole genome shotgun (WGS) entry which is preliminary data.</text>
</comment>
<dbReference type="Proteomes" id="UP001056778">
    <property type="component" value="Chromosome 6"/>
</dbReference>